<dbReference type="Gene3D" id="3.40.190.10">
    <property type="entry name" value="Periplasmic binding protein-like II"/>
    <property type="match status" value="1"/>
</dbReference>
<dbReference type="Pfam" id="PF00496">
    <property type="entry name" value="SBP_bac_5"/>
    <property type="match status" value="1"/>
</dbReference>
<evidence type="ECO:0000256" key="5">
    <source>
        <dbReference type="SAM" id="SignalP"/>
    </source>
</evidence>
<keyword evidence="4 5" id="KW-0732">Signal</keyword>
<dbReference type="SUPFAM" id="SSF53850">
    <property type="entry name" value="Periplasmic binding protein-like II"/>
    <property type="match status" value="1"/>
</dbReference>
<proteinExistence type="inferred from homology"/>
<comment type="similarity">
    <text evidence="2">Belongs to the bacterial solute-binding protein 5 family.</text>
</comment>
<dbReference type="PANTHER" id="PTHR30290">
    <property type="entry name" value="PERIPLASMIC BINDING COMPONENT OF ABC TRANSPORTER"/>
    <property type="match status" value="1"/>
</dbReference>
<evidence type="ECO:0000256" key="4">
    <source>
        <dbReference type="ARBA" id="ARBA00022729"/>
    </source>
</evidence>
<comment type="subcellular location">
    <subcellularLocation>
        <location evidence="1">Cell envelope</location>
    </subcellularLocation>
</comment>
<dbReference type="Proteomes" id="UP001246372">
    <property type="component" value="Unassembled WGS sequence"/>
</dbReference>
<keyword evidence="8" id="KW-1185">Reference proteome</keyword>
<dbReference type="RefSeq" id="WP_315651981.1">
    <property type="nucleotide sequence ID" value="NZ_JAVXZY010000007.1"/>
</dbReference>
<evidence type="ECO:0000256" key="2">
    <source>
        <dbReference type="ARBA" id="ARBA00005695"/>
    </source>
</evidence>
<dbReference type="InterPro" id="IPR030678">
    <property type="entry name" value="Peptide/Ni-bd"/>
</dbReference>
<keyword evidence="3" id="KW-0813">Transport</keyword>
<dbReference type="Gene3D" id="3.90.76.10">
    <property type="entry name" value="Dipeptide-binding Protein, Domain 1"/>
    <property type="match status" value="1"/>
</dbReference>
<evidence type="ECO:0000313" key="8">
    <source>
        <dbReference type="Proteomes" id="UP001246372"/>
    </source>
</evidence>
<dbReference type="Gene3D" id="3.10.105.10">
    <property type="entry name" value="Dipeptide-binding Protein, Domain 3"/>
    <property type="match status" value="1"/>
</dbReference>
<dbReference type="PANTHER" id="PTHR30290:SF10">
    <property type="entry name" value="PERIPLASMIC OLIGOPEPTIDE-BINDING PROTEIN-RELATED"/>
    <property type="match status" value="1"/>
</dbReference>
<gene>
    <name evidence="7" type="ORF">RQP53_17595</name>
</gene>
<evidence type="ECO:0000313" key="7">
    <source>
        <dbReference type="EMBL" id="MDT9001097.1"/>
    </source>
</evidence>
<sequence length="602" mass="68423">MKPFFAQALLGLICLLPQGASANEAAAPKVFRYAIRIAETGFDPAQISDLYSRTIASGMYEAPLRFDFLARPIRLRPGTTVDLPEITADFKTLTFKLKPGIFFAPDPAFGGKKRELVAADYVYSIKRHYDPKVKSSNLYILEAAKIVGLSELRKEALASKKPFDYDREVAGLRALDRYTFQVHVENGDPRFVNYFGDVMLGAQAREVVEFYGDKIMEHPVGTGAWRLAEWRRSSLMVLEKNPNYRDEVYDLQPDPANTRMVAEAARLQGRKLPMIDRVEIAVVEENQPRWLAYLRKEFDIIEDLPPEYAPVAVPKGKLAPNLAKDGMLAVRYPRSDIFISYFNMDDPVVGGYTPEKVALRRAISLAYDTDKEVRIPRRGQAIVSQGPIPPTTFGYEPTLKTEMSEHNLARAQALLDLYGYVDRDGDGWRDQPDGRPLQIEYTTEPDGEKRQLAELWQKAMDALHVRIKFNYRKWPENLKSANAGKLQMWGVGWSATTPDGDTFLALGYGPNKGQANKSRFDLPAFNALYKQQKALPNGPERLALMTEAQKLMVAYTPYKLHVHRVFTDLSQPWVIGYDRNVYMRDFWKYIDIDLAAQQAARR</sequence>
<protein>
    <submittedName>
        <fullName evidence="7">ABC transporter substrate-binding protein</fullName>
    </submittedName>
</protein>
<dbReference type="EMBL" id="JAVXZY010000007">
    <property type="protein sequence ID" value="MDT9001097.1"/>
    <property type="molecule type" value="Genomic_DNA"/>
</dbReference>
<reference evidence="7" key="1">
    <citation type="submission" date="2023-09" db="EMBL/GenBank/DDBJ databases">
        <title>Paucibacter sp. APW11 Genome sequencing and assembly.</title>
        <authorList>
            <person name="Kim I."/>
        </authorList>
    </citation>
    <scope>NUCLEOTIDE SEQUENCE</scope>
    <source>
        <strain evidence="7">APW11</strain>
    </source>
</reference>
<comment type="caution">
    <text evidence="7">The sequence shown here is derived from an EMBL/GenBank/DDBJ whole genome shotgun (WGS) entry which is preliminary data.</text>
</comment>
<evidence type="ECO:0000259" key="6">
    <source>
        <dbReference type="Pfam" id="PF00496"/>
    </source>
</evidence>
<feature type="chain" id="PRO_5046079222" evidence="5">
    <location>
        <begin position="23"/>
        <end position="602"/>
    </location>
</feature>
<accession>A0ABU3PES4</accession>
<feature type="domain" description="Solute-binding protein family 5" evidence="6">
    <location>
        <begin position="78"/>
        <end position="512"/>
    </location>
</feature>
<name>A0ABU3PES4_9BURK</name>
<dbReference type="InterPro" id="IPR039424">
    <property type="entry name" value="SBP_5"/>
</dbReference>
<dbReference type="InterPro" id="IPR000914">
    <property type="entry name" value="SBP_5_dom"/>
</dbReference>
<evidence type="ECO:0000256" key="3">
    <source>
        <dbReference type="ARBA" id="ARBA00022448"/>
    </source>
</evidence>
<evidence type="ECO:0000256" key="1">
    <source>
        <dbReference type="ARBA" id="ARBA00004196"/>
    </source>
</evidence>
<dbReference type="PIRSF" id="PIRSF002741">
    <property type="entry name" value="MppA"/>
    <property type="match status" value="1"/>
</dbReference>
<feature type="signal peptide" evidence="5">
    <location>
        <begin position="1"/>
        <end position="22"/>
    </location>
</feature>
<organism evidence="7 8">
    <name type="scientific">Roseateles aquae</name>
    <dbReference type="NCBI Taxonomy" id="3077235"/>
    <lineage>
        <taxon>Bacteria</taxon>
        <taxon>Pseudomonadati</taxon>
        <taxon>Pseudomonadota</taxon>
        <taxon>Betaproteobacteria</taxon>
        <taxon>Burkholderiales</taxon>
        <taxon>Sphaerotilaceae</taxon>
        <taxon>Roseateles</taxon>
    </lineage>
</organism>